<dbReference type="RefSeq" id="WP_072784328.1">
    <property type="nucleotide sequence ID" value="NZ_FRCX01000004.1"/>
</dbReference>
<proteinExistence type="predicted"/>
<keyword evidence="1" id="KW-0812">Transmembrane</keyword>
<gene>
    <name evidence="2" type="ORF">SAMN05192549_104372</name>
</gene>
<feature type="transmembrane region" description="Helical" evidence="1">
    <location>
        <begin position="7"/>
        <end position="25"/>
    </location>
</feature>
<dbReference type="Proteomes" id="UP000184339">
    <property type="component" value="Unassembled WGS sequence"/>
</dbReference>
<accession>A0A1M7P3I1</accession>
<keyword evidence="1" id="KW-1133">Transmembrane helix</keyword>
<evidence type="ECO:0000313" key="2">
    <source>
        <dbReference type="EMBL" id="SHN11038.1"/>
    </source>
</evidence>
<dbReference type="EMBL" id="FRCX01000004">
    <property type="protein sequence ID" value="SHN11038.1"/>
    <property type="molecule type" value="Genomic_DNA"/>
</dbReference>
<evidence type="ECO:0000256" key="1">
    <source>
        <dbReference type="SAM" id="Phobius"/>
    </source>
</evidence>
<keyword evidence="3" id="KW-1185">Reference proteome</keyword>
<organism evidence="2 3">
    <name type="scientific">Duganella sacchari</name>
    <dbReference type="NCBI Taxonomy" id="551987"/>
    <lineage>
        <taxon>Bacteria</taxon>
        <taxon>Pseudomonadati</taxon>
        <taxon>Pseudomonadota</taxon>
        <taxon>Betaproteobacteria</taxon>
        <taxon>Burkholderiales</taxon>
        <taxon>Oxalobacteraceae</taxon>
        <taxon>Telluria group</taxon>
        <taxon>Duganella</taxon>
    </lineage>
</organism>
<reference evidence="3" key="1">
    <citation type="submission" date="2016-11" db="EMBL/GenBank/DDBJ databases">
        <authorList>
            <person name="Varghese N."/>
            <person name="Submissions S."/>
        </authorList>
    </citation>
    <scope>NUCLEOTIDE SEQUENCE [LARGE SCALE GENOMIC DNA]</scope>
    <source>
        <strain evidence="3">Sac-22</strain>
    </source>
</reference>
<dbReference type="STRING" id="551987.SAMN05192549_104372"/>
<sequence>MNWLRKLALAGAAFGISWGGAIWYWRETNRMPATSELALYMLVLPLVLLTTLWLGRKAWARISMPATAGATAAATPSIDAAPEAAPLPAALSIAASAIRVPHGASVDELRAALAGNQARPNLDSELQDDDGYPVMSARLRDIDEDALRHDLEAWRDKLQLANPHFDTAQWRALDAATSAVSELAAQAASHMYVAPWLQQEHERQQGRLPPNAVPVPVPPSLQLLAVWPAEWTAPQREIADQWLRTVAVQAGWPQQRLAAPAPASDADDAGPALSKLLGHCGDSQHPCLAIVLAAASHLSENSIASLSAQNGLFSATHPQGRIPGEGAAGLLLADAAHASLITGRDDSGSILQTIASGRRSASADDAKRDTDTSLAQAAEQALHNARLDGAAVTLVTADTGHRTSRVTELMHVVTAAAPQLDPGADVISIGSSCGSCGAVTWLTALAVADAEVQDRGGPVLCISNEDPYRRYAALLRPALAA</sequence>
<feature type="transmembrane region" description="Helical" evidence="1">
    <location>
        <begin position="37"/>
        <end position="55"/>
    </location>
</feature>
<protein>
    <submittedName>
        <fullName evidence="2">Uncharacterized protein</fullName>
    </submittedName>
</protein>
<name>A0A1M7P3I1_9BURK</name>
<dbReference type="AlphaFoldDB" id="A0A1M7P3I1"/>
<keyword evidence="1" id="KW-0472">Membrane</keyword>
<evidence type="ECO:0000313" key="3">
    <source>
        <dbReference type="Proteomes" id="UP000184339"/>
    </source>
</evidence>